<comment type="caution">
    <text evidence="1">The sequence shown here is derived from an EMBL/GenBank/DDBJ whole genome shotgun (WGS) entry which is preliminary data.</text>
</comment>
<organism evidence="1 2">
    <name type="scientific">Hymenobacter saemangeumensis</name>
    <dbReference type="NCBI Taxonomy" id="1084522"/>
    <lineage>
        <taxon>Bacteria</taxon>
        <taxon>Pseudomonadati</taxon>
        <taxon>Bacteroidota</taxon>
        <taxon>Cytophagia</taxon>
        <taxon>Cytophagales</taxon>
        <taxon>Hymenobacteraceae</taxon>
        <taxon>Hymenobacter</taxon>
    </lineage>
</organism>
<proteinExistence type="predicted"/>
<reference evidence="2" key="1">
    <citation type="journal article" date="2019" name="Int. J. Syst. Evol. Microbiol.">
        <title>The Global Catalogue of Microorganisms (GCM) 10K type strain sequencing project: providing services to taxonomists for standard genome sequencing and annotation.</title>
        <authorList>
            <consortium name="The Broad Institute Genomics Platform"/>
            <consortium name="The Broad Institute Genome Sequencing Center for Infectious Disease"/>
            <person name="Wu L."/>
            <person name="Ma J."/>
        </authorList>
    </citation>
    <scope>NUCLEOTIDE SEQUENCE [LARGE SCALE GENOMIC DNA]</scope>
    <source>
        <strain evidence="2">JCM 17923</strain>
    </source>
</reference>
<gene>
    <name evidence="1" type="ORF">GCM10023185_15730</name>
</gene>
<keyword evidence="2" id="KW-1185">Reference proteome</keyword>
<evidence type="ECO:0000313" key="1">
    <source>
        <dbReference type="EMBL" id="GAA4354219.1"/>
    </source>
</evidence>
<evidence type="ECO:0008006" key="3">
    <source>
        <dbReference type="Google" id="ProtNLM"/>
    </source>
</evidence>
<accession>A0ABP8I9E9</accession>
<dbReference type="RefSeq" id="WP_345235474.1">
    <property type="nucleotide sequence ID" value="NZ_BAABGZ010000016.1"/>
</dbReference>
<dbReference type="EMBL" id="BAABGZ010000016">
    <property type="protein sequence ID" value="GAA4354219.1"/>
    <property type="molecule type" value="Genomic_DNA"/>
</dbReference>
<name>A0ABP8I9E9_9BACT</name>
<dbReference type="Proteomes" id="UP001501153">
    <property type="component" value="Unassembled WGS sequence"/>
</dbReference>
<dbReference type="NCBIfam" id="NF033205">
    <property type="entry name" value="IPExxxVDY"/>
    <property type="match status" value="1"/>
</dbReference>
<evidence type="ECO:0000313" key="2">
    <source>
        <dbReference type="Proteomes" id="UP001501153"/>
    </source>
</evidence>
<sequence>MPLALPYSPMKTFTLDVDYDCDFDLFGLVSSTRDYNLAWALNRALRLRLVKQPELLLDLLNRGRLVFSHYLHATESITLRLFRNRSIAPSALKKPFLAPDIKEYDYLLAITNGSGPLAGEALLQQLAALPQVQYVCQFDPNTLKYKENLIL</sequence>
<protein>
    <recommendedName>
        <fullName evidence="3">IPExxxVDY family protein</fullName>
    </recommendedName>
</protein>
<dbReference type="InterPro" id="IPR047690">
    <property type="entry name" value="IPExxxVDY_fam"/>
</dbReference>